<proteinExistence type="predicted"/>
<evidence type="ECO:0000313" key="1">
    <source>
        <dbReference type="EMBL" id="CAB4154150.1"/>
    </source>
</evidence>
<reference evidence="1" key="1">
    <citation type="submission" date="2020-04" db="EMBL/GenBank/DDBJ databases">
        <authorList>
            <person name="Chiriac C."/>
            <person name="Salcher M."/>
            <person name="Ghai R."/>
            <person name="Kavagutti S V."/>
        </authorList>
    </citation>
    <scope>NUCLEOTIDE SEQUENCE</scope>
</reference>
<dbReference type="EMBL" id="LR796609">
    <property type="protein sequence ID" value="CAB4154150.1"/>
    <property type="molecule type" value="Genomic_DNA"/>
</dbReference>
<protein>
    <submittedName>
        <fullName evidence="1">Uncharacterized protein</fullName>
    </submittedName>
</protein>
<gene>
    <name evidence="1" type="ORF">UFOVP637_35</name>
</gene>
<organism evidence="1">
    <name type="scientific">uncultured Caudovirales phage</name>
    <dbReference type="NCBI Taxonomy" id="2100421"/>
    <lineage>
        <taxon>Viruses</taxon>
        <taxon>Duplodnaviria</taxon>
        <taxon>Heunggongvirae</taxon>
        <taxon>Uroviricota</taxon>
        <taxon>Caudoviricetes</taxon>
        <taxon>Peduoviridae</taxon>
        <taxon>Maltschvirus</taxon>
        <taxon>Maltschvirus maltsch</taxon>
    </lineage>
</organism>
<name>A0A6J5N9N0_9CAUD</name>
<sequence>MLIKITRNVFNEFSSMIDTCANIPEEDNEFDGLFTALDNCNGNNHYAYVELNEAQIAQLIHFSHKQIEHLGWVIYELNNDRNYKEAGACRYTIKGLQKLIASLDEKVVA</sequence>
<accession>A0A6J5N9N0</accession>